<name>A0A420EAL4_9SPHN</name>
<organism evidence="1 2">
    <name type="scientific">Altericroceibacterium spongiae</name>
    <dbReference type="NCBI Taxonomy" id="2320269"/>
    <lineage>
        <taxon>Bacteria</taxon>
        <taxon>Pseudomonadati</taxon>
        <taxon>Pseudomonadota</taxon>
        <taxon>Alphaproteobacteria</taxon>
        <taxon>Sphingomonadales</taxon>
        <taxon>Erythrobacteraceae</taxon>
        <taxon>Altericroceibacterium</taxon>
    </lineage>
</organism>
<accession>A0A420EAL4</accession>
<dbReference type="Pfam" id="PF09673">
    <property type="entry name" value="TrbC_Ftype"/>
    <property type="match status" value="1"/>
</dbReference>
<dbReference type="NCBIfam" id="TIGR02742">
    <property type="entry name" value="TrbC_Ftype"/>
    <property type="match status" value="1"/>
</dbReference>
<reference evidence="1 2" key="1">
    <citation type="submission" date="2018-09" db="EMBL/GenBank/DDBJ databases">
        <title>Altererythrobacter spongiae sp. nov., isolated from a marine sponge.</title>
        <authorList>
            <person name="Zhuang L."/>
            <person name="Luo L."/>
        </authorList>
    </citation>
    <scope>NUCLEOTIDE SEQUENCE [LARGE SCALE GENOMIC DNA]</scope>
    <source>
        <strain evidence="1 2">HN-Y73</strain>
    </source>
</reference>
<dbReference type="Proteomes" id="UP000284395">
    <property type="component" value="Unassembled WGS sequence"/>
</dbReference>
<dbReference type="AlphaFoldDB" id="A0A420EAL4"/>
<dbReference type="InterPro" id="IPR019106">
    <property type="entry name" value="T4SS_TrbC"/>
</dbReference>
<evidence type="ECO:0000313" key="1">
    <source>
        <dbReference type="EMBL" id="RKF17710.1"/>
    </source>
</evidence>
<evidence type="ECO:0000313" key="2">
    <source>
        <dbReference type="Proteomes" id="UP000284395"/>
    </source>
</evidence>
<proteinExistence type="predicted"/>
<dbReference type="OrthoDB" id="7846052at2"/>
<dbReference type="InterPro" id="IPR014113">
    <property type="entry name" value="T4SS_TrbC_subgr"/>
</dbReference>
<protein>
    <submittedName>
        <fullName evidence="1">Type-F conjugative transfer system pilin assembly protein TrbC</fullName>
    </submittedName>
</protein>
<comment type="caution">
    <text evidence="1">The sequence shown here is derived from an EMBL/GenBank/DDBJ whole genome shotgun (WGS) entry which is preliminary data.</text>
</comment>
<dbReference type="EMBL" id="RAPF01000012">
    <property type="protein sequence ID" value="RKF17710.1"/>
    <property type="molecule type" value="Genomic_DNA"/>
</dbReference>
<dbReference type="RefSeq" id="WP_120325863.1">
    <property type="nucleotide sequence ID" value="NZ_RAPF01000012.1"/>
</dbReference>
<gene>
    <name evidence="1" type="primary">trbC</name>
    <name evidence="1" type="ORF">D6851_15740</name>
</gene>
<sequence length="248" mass="25933">MVKKSVLMTIGPVILFGGISAVVAQNVEGLNLDTIRERAAEQTGDAQALFDYVTREGGTHDAEAQAVVDNGVEAIQRIKAGAGGNSDGPVDLDEMLAGAKSNLAGPKDAPLFVAFASFSMPEDSLKRMIQDVTRAGGVVVFRGFAKDGARSFIKQMAKVADRESANNLAIDPRLFRAFGVDRAPTYVAVSTNFELCDQLDCVSSVPPHDKLVGNVSTTYALRAFVDADGPGAGTASAALGRLERGDAG</sequence>
<keyword evidence="2" id="KW-1185">Reference proteome</keyword>